<keyword evidence="4" id="KW-1185">Reference proteome</keyword>
<dbReference type="RefSeq" id="WP_229717354.1">
    <property type="nucleotide sequence ID" value="NZ_BMIK01000001.1"/>
</dbReference>
<dbReference type="PANTHER" id="PTHR42760">
    <property type="entry name" value="SHORT-CHAIN DEHYDROGENASES/REDUCTASES FAMILY MEMBER"/>
    <property type="match status" value="1"/>
</dbReference>
<proteinExistence type="inferred from homology"/>
<dbReference type="InterPro" id="IPR002347">
    <property type="entry name" value="SDR_fam"/>
</dbReference>
<evidence type="ECO:0000313" key="3">
    <source>
        <dbReference type="EMBL" id="GGC15140.1"/>
    </source>
</evidence>
<evidence type="ECO:0000313" key="4">
    <source>
        <dbReference type="Proteomes" id="UP000597338"/>
    </source>
</evidence>
<dbReference type="PRINTS" id="PR00080">
    <property type="entry name" value="SDRFAMILY"/>
</dbReference>
<comment type="similarity">
    <text evidence="1">Belongs to the short-chain dehydrogenases/reductases (SDR) family.</text>
</comment>
<dbReference type="Pfam" id="PF13561">
    <property type="entry name" value="adh_short_C2"/>
    <property type="match status" value="1"/>
</dbReference>
<dbReference type="PROSITE" id="PS00061">
    <property type="entry name" value="ADH_SHORT"/>
    <property type="match status" value="1"/>
</dbReference>
<dbReference type="PRINTS" id="PR00081">
    <property type="entry name" value="GDHRDH"/>
</dbReference>
<keyword evidence="2" id="KW-0560">Oxidoreductase</keyword>
<name>A0ABQ1L4M0_9SPHI</name>
<dbReference type="SUPFAM" id="SSF51735">
    <property type="entry name" value="NAD(P)-binding Rossmann-fold domains"/>
    <property type="match status" value="1"/>
</dbReference>
<organism evidence="3 4">
    <name type="scientific">Parapedobacter defluvii</name>
    <dbReference type="NCBI Taxonomy" id="2045106"/>
    <lineage>
        <taxon>Bacteria</taxon>
        <taxon>Pseudomonadati</taxon>
        <taxon>Bacteroidota</taxon>
        <taxon>Sphingobacteriia</taxon>
        <taxon>Sphingobacteriales</taxon>
        <taxon>Sphingobacteriaceae</taxon>
        <taxon>Parapedobacter</taxon>
    </lineage>
</organism>
<gene>
    <name evidence="3" type="ORF">GCM10011386_03660</name>
</gene>
<accession>A0ABQ1L4M0</accession>
<dbReference type="PANTHER" id="PTHR42760:SF133">
    <property type="entry name" value="3-OXOACYL-[ACYL-CARRIER-PROTEIN] REDUCTASE"/>
    <property type="match status" value="1"/>
</dbReference>
<reference evidence="4" key="1">
    <citation type="journal article" date="2019" name="Int. J. Syst. Evol. Microbiol.">
        <title>The Global Catalogue of Microorganisms (GCM) 10K type strain sequencing project: providing services to taxonomists for standard genome sequencing and annotation.</title>
        <authorList>
            <consortium name="The Broad Institute Genomics Platform"/>
            <consortium name="The Broad Institute Genome Sequencing Center for Infectious Disease"/>
            <person name="Wu L."/>
            <person name="Ma J."/>
        </authorList>
    </citation>
    <scope>NUCLEOTIDE SEQUENCE [LARGE SCALE GENOMIC DNA]</scope>
    <source>
        <strain evidence="4">CGMCC 1.15342</strain>
    </source>
</reference>
<dbReference type="Gene3D" id="3.40.50.720">
    <property type="entry name" value="NAD(P)-binding Rossmann-like Domain"/>
    <property type="match status" value="1"/>
</dbReference>
<evidence type="ECO:0000256" key="1">
    <source>
        <dbReference type="ARBA" id="ARBA00006484"/>
    </source>
</evidence>
<dbReference type="Proteomes" id="UP000597338">
    <property type="component" value="Unassembled WGS sequence"/>
</dbReference>
<sequence>MMSERFKGQVAVISGGAEGLGKAIALRLAREGARLVIVDFNKEKLAKTVEALAMEGHEVMGEAVDVSNEDEVREGFKSAMERFGRIDVMVNSAGIVGPTSTSILDYSVADFDKIYTVNLRGAFLMAKYALKYMSEKGYGRILLIASIAGKEGNPFMAGYSATKAGVIGLVKGLGKEFATTGITINGLAPAVIRTAMNADTDPEQLAYMASKIPMGRLGTVEEVAAATSFIVSPENSFSTGFIYDISGGRATY</sequence>
<dbReference type="InterPro" id="IPR020904">
    <property type="entry name" value="Sc_DH/Rdtase_CS"/>
</dbReference>
<evidence type="ECO:0000256" key="2">
    <source>
        <dbReference type="ARBA" id="ARBA00023002"/>
    </source>
</evidence>
<dbReference type="EMBL" id="BMIK01000001">
    <property type="protein sequence ID" value="GGC15140.1"/>
    <property type="molecule type" value="Genomic_DNA"/>
</dbReference>
<dbReference type="InterPro" id="IPR036291">
    <property type="entry name" value="NAD(P)-bd_dom_sf"/>
</dbReference>
<protein>
    <submittedName>
        <fullName evidence="3">3-oxoacyl-ACP reductase</fullName>
    </submittedName>
</protein>
<comment type="caution">
    <text evidence="3">The sequence shown here is derived from an EMBL/GenBank/DDBJ whole genome shotgun (WGS) entry which is preliminary data.</text>
</comment>